<protein>
    <submittedName>
        <fullName evidence="1">Uncharacterized protein</fullName>
    </submittedName>
</protein>
<sequence>MFYRHYRICFNAMRLIETRTSRRCPNRTTPRQPSKIWLMPGLGLIKY</sequence>
<name>D0WA30_NEILA</name>
<comment type="caution">
    <text evidence="1">The sequence shown here is derived from an EMBL/GenBank/DDBJ whole genome shotgun (WGS) entry which is preliminary data.</text>
</comment>
<proteinExistence type="predicted"/>
<dbReference type="Proteomes" id="UP000003843">
    <property type="component" value="Unassembled WGS sequence"/>
</dbReference>
<dbReference type="EMBL" id="ACEQ02000015">
    <property type="protein sequence ID" value="EEZ75553.1"/>
    <property type="molecule type" value="Genomic_DNA"/>
</dbReference>
<evidence type="ECO:0000313" key="1">
    <source>
        <dbReference type="EMBL" id="EEZ75553.1"/>
    </source>
</evidence>
<accession>D0WA30</accession>
<organism evidence="1 2">
    <name type="scientific">Neisseria lactamica ATCC 23970</name>
    <dbReference type="NCBI Taxonomy" id="546265"/>
    <lineage>
        <taxon>Bacteria</taxon>
        <taxon>Pseudomonadati</taxon>
        <taxon>Pseudomonadota</taxon>
        <taxon>Betaproteobacteria</taxon>
        <taxon>Neisseriales</taxon>
        <taxon>Neisseriaceae</taxon>
        <taxon>Neisseria</taxon>
    </lineage>
</organism>
<reference evidence="1 2" key="1">
    <citation type="submission" date="2009-10" db="EMBL/GenBank/DDBJ databases">
        <authorList>
            <person name="Weinstock G."/>
            <person name="Sodergren E."/>
            <person name="Clifton S."/>
            <person name="Fulton L."/>
            <person name="Fulton B."/>
            <person name="Courtney L."/>
            <person name="Fronick C."/>
            <person name="Harrison M."/>
            <person name="Strong C."/>
            <person name="Farmer C."/>
            <person name="Delahaunty K."/>
            <person name="Markovic C."/>
            <person name="Hall O."/>
            <person name="Minx P."/>
            <person name="Tomlinson C."/>
            <person name="Mitreva M."/>
            <person name="Nelson J."/>
            <person name="Hou S."/>
            <person name="Wollam A."/>
            <person name="Pepin K.H."/>
            <person name="Johnson M."/>
            <person name="Bhonagiri V."/>
            <person name="Nash W.E."/>
            <person name="Warren W."/>
            <person name="Chinwalla A."/>
            <person name="Mardis E.R."/>
            <person name="Wilson R.K."/>
        </authorList>
    </citation>
    <scope>NUCLEOTIDE SEQUENCE [LARGE SCALE GENOMIC DNA]</scope>
    <source>
        <strain evidence="1 2">ATCC 23970</strain>
    </source>
</reference>
<evidence type="ECO:0000313" key="2">
    <source>
        <dbReference type="Proteomes" id="UP000003843"/>
    </source>
</evidence>
<gene>
    <name evidence="1" type="ORF">NEILACOT_04398</name>
</gene>
<dbReference type="AlphaFoldDB" id="D0WA30"/>